<evidence type="ECO:0000256" key="2">
    <source>
        <dbReference type="ARBA" id="ARBA00004141"/>
    </source>
</evidence>
<evidence type="ECO:0000256" key="1">
    <source>
        <dbReference type="ARBA" id="ARBA00003257"/>
    </source>
</evidence>
<keyword evidence="7" id="KW-0679">Respiratory chain</keyword>
<feature type="transmembrane region" description="Helical" evidence="7">
    <location>
        <begin position="308"/>
        <end position="328"/>
    </location>
</feature>
<sequence length="493" mass="56456">MYWIFNHNFLIWVNNIPLLGCLLMIFIPRDNLNLIRFISYTISIVTFLITIFLWILFDESYHYFQFVTSLKIFNISSVKYVLGVDGISLFFLILTSLLILISILLSWNSIKQLELTKEFFILFLIIESLLLNAFSIIDLLLFYIFFESVLIPMFAIIGIFGSRTRKIRASYQFFLYTLVGSLFILVAILLIYFETGTTNISILYNVDFSERRQLVLWLAFFASFAVKVPIIPVHIWLPEAHAEAPTIGSIILAGILLKLGGYGFLRFSLPLFPYASLYYAPVIYILSILAIIYASLTTLRQIDLKKIVAYSSIAHIGYVILGIFSFNMEGIEGSILLILGHGFVSSALFLCVGILYDRYHTRILKYYSGLVIFMPIFSTLLFFFVLANLGFPGTSNFIGEFLILVGLSQSSALLTIFSAFGIILSASYCLWFYNRIVFGNLKEKYFNFLQDISKKEFIALLPLIVLTLWIGLYPNIFLKPIHITVVRLISHII</sequence>
<feature type="transmembrane region" description="Helical" evidence="7">
    <location>
        <begin position="173"/>
        <end position="194"/>
    </location>
</feature>
<feature type="transmembrane region" description="Helical" evidence="7">
    <location>
        <begin position="244"/>
        <end position="265"/>
    </location>
</feature>
<dbReference type="PRINTS" id="PR01437">
    <property type="entry name" value="NUOXDRDTASE4"/>
</dbReference>
<reference evidence="9" key="1">
    <citation type="submission" date="2019-09" db="EMBL/GenBank/DDBJ databases">
        <authorList>
            <person name="Liu S.-L."/>
            <person name="Chiang Y.-R."/>
            <person name="Fu H.-Y."/>
        </authorList>
    </citation>
    <scope>NUCLEOTIDE SEQUENCE</scope>
    <source>
        <strain evidence="9">THAL066</strain>
    </source>
</reference>
<accession>A0A7G5VUB6</accession>
<dbReference type="InterPro" id="IPR001750">
    <property type="entry name" value="ND/Mrp_TM"/>
</dbReference>
<dbReference type="PANTHER" id="PTHR43507">
    <property type="entry name" value="NADH-UBIQUINONE OXIDOREDUCTASE CHAIN 4"/>
    <property type="match status" value="1"/>
</dbReference>
<keyword evidence="5 7" id="KW-1133">Transmembrane helix</keyword>
<organism evidence="9">
    <name type="scientific">Cyanidiococcus yangmingshanensis</name>
    <dbReference type="NCBI Taxonomy" id="2690220"/>
    <lineage>
        <taxon>Eukaryota</taxon>
        <taxon>Rhodophyta</taxon>
        <taxon>Bangiophyceae</taxon>
        <taxon>Cyanidiales</taxon>
        <taxon>Cyanidiaceae</taxon>
        <taxon>Cyanidiococcus</taxon>
    </lineage>
</organism>
<feature type="domain" description="NADH:quinone oxidoreductase/Mrp antiporter transmembrane" evidence="8">
    <location>
        <begin position="138"/>
        <end position="422"/>
    </location>
</feature>
<dbReference type="GO" id="GO:0015990">
    <property type="term" value="P:electron transport coupled proton transport"/>
    <property type="evidence" value="ECO:0007669"/>
    <property type="project" value="TreeGrafter"/>
</dbReference>
<dbReference type="GO" id="GO:0008137">
    <property type="term" value="F:NADH dehydrogenase (ubiquinone) activity"/>
    <property type="evidence" value="ECO:0007669"/>
    <property type="project" value="UniProtKB-UniRule"/>
</dbReference>
<feature type="transmembrane region" description="Helical" evidence="7">
    <location>
        <begin position="214"/>
        <end position="237"/>
    </location>
</feature>
<comment type="subcellular location">
    <subcellularLocation>
        <location evidence="2">Membrane</location>
        <topology evidence="2">Multi-pass membrane protein</topology>
    </subcellularLocation>
    <subcellularLocation>
        <location evidence="7">Mitochondrion membrane</location>
        <topology evidence="7">Multi-pass membrane protein</topology>
    </subcellularLocation>
</comment>
<evidence type="ECO:0000256" key="4">
    <source>
        <dbReference type="ARBA" id="ARBA00022692"/>
    </source>
</evidence>
<feature type="transmembrane region" description="Helical" evidence="7">
    <location>
        <begin position="277"/>
        <end position="296"/>
    </location>
</feature>
<geneLocation type="mitochondrion" evidence="9"/>
<keyword evidence="4 7" id="KW-0812">Transmembrane</keyword>
<evidence type="ECO:0000256" key="5">
    <source>
        <dbReference type="ARBA" id="ARBA00022989"/>
    </source>
</evidence>
<comment type="function">
    <text evidence="1">Core subunit of the mitochondrial membrane respiratory chain NADH dehydrogenase (Complex I) that is believed to belong to the minimal assembly required for catalysis. Complex I functions in the transfer of electrons from NADH to the respiratory chain. The immediate electron acceptor for the enzyme is believed to be ubiquinone.</text>
</comment>
<feature type="transmembrane region" description="Helical" evidence="7">
    <location>
        <begin position="87"/>
        <end position="107"/>
    </location>
</feature>
<dbReference type="GO" id="GO:0003954">
    <property type="term" value="F:NADH dehydrogenase activity"/>
    <property type="evidence" value="ECO:0007669"/>
    <property type="project" value="TreeGrafter"/>
</dbReference>
<dbReference type="NCBIfam" id="TIGR01972">
    <property type="entry name" value="NDH_I_M"/>
    <property type="match status" value="1"/>
</dbReference>
<keyword evidence="7" id="KW-0520">NAD</keyword>
<feature type="transmembrane region" description="Helical" evidence="7">
    <location>
        <begin position="119"/>
        <end position="137"/>
    </location>
</feature>
<keyword evidence="7 9" id="KW-0496">Mitochondrion</keyword>
<keyword evidence="7" id="KW-0249">Electron transport</keyword>
<dbReference type="GO" id="GO:0048039">
    <property type="term" value="F:ubiquinone binding"/>
    <property type="evidence" value="ECO:0007669"/>
    <property type="project" value="TreeGrafter"/>
</dbReference>
<feature type="transmembrane region" description="Helical" evidence="7">
    <location>
        <begin position="6"/>
        <end position="27"/>
    </location>
</feature>
<dbReference type="Pfam" id="PF00361">
    <property type="entry name" value="Proton_antipo_M"/>
    <property type="match status" value="1"/>
</dbReference>
<keyword evidence="6 7" id="KW-0472">Membrane</keyword>
<comment type="function">
    <text evidence="7">Core subunit of the mitochondrial membrane respiratory chain NADH dehydrogenase (Complex I) which catalyzes electron transfer from NADH through the respiratory chain, using ubiquinone as an electron acceptor. Essential for the catalytic activity and assembly of complex I.</text>
</comment>
<evidence type="ECO:0000256" key="3">
    <source>
        <dbReference type="ARBA" id="ARBA00009025"/>
    </source>
</evidence>
<dbReference type="GO" id="GO:0042773">
    <property type="term" value="P:ATP synthesis coupled electron transport"/>
    <property type="evidence" value="ECO:0007669"/>
    <property type="project" value="InterPro"/>
</dbReference>
<dbReference type="EMBL" id="MN431656">
    <property type="protein sequence ID" value="QMX77283.1"/>
    <property type="molecule type" value="Genomic_DNA"/>
</dbReference>
<dbReference type="InterPro" id="IPR003918">
    <property type="entry name" value="NADH_UbQ_OxRdtase"/>
</dbReference>
<feature type="transmembrane region" description="Helical" evidence="7">
    <location>
        <begin position="368"/>
        <end position="391"/>
    </location>
</feature>
<keyword evidence="7" id="KW-0830">Ubiquinone</keyword>
<dbReference type="GeneID" id="60450157"/>
<name>A0A7G5VUB6_9RHOD</name>
<evidence type="ECO:0000256" key="6">
    <source>
        <dbReference type="ARBA" id="ARBA00023136"/>
    </source>
</evidence>
<dbReference type="PANTHER" id="PTHR43507:SF1">
    <property type="entry name" value="NADH-UBIQUINONE OXIDOREDUCTASE CHAIN 4"/>
    <property type="match status" value="1"/>
</dbReference>
<comment type="catalytic activity">
    <reaction evidence="7">
        <text>a ubiquinone + NADH + 5 H(+)(in) = a ubiquinol + NAD(+) + 4 H(+)(out)</text>
        <dbReference type="Rhea" id="RHEA:29091"/>
        <dbReference type="Rhea" id="RHEA-COMP:9565"/>
        <dbReference type="Rhea" id="RHEA-COMP:9566"/>
        <dbReference type="ChEBI" id="CHEBI:15378"/>
        <dbReference type="ChEBI" id="CHEBI:16389"/>
        <dbReference type="ChEBI" id="CHEBI:17976"/>
        <dbReference type="ChEBI" id="CHEBI:57540"/>
        <dbReference type="ChEBI" id="CHEBI:57945"/>
        <dbReference type="EC" id="7.1.1.2"/>
    </reaction>
</comment>
<feature type="transmembrane region" description="Helical" evidence="7">
    <location>
        <begin position="34"/>
        <end position="57"/>
    </location>
</feature>
<evidence type="ECO:0000313" key="9">
    <source>
        <dbReference type="EMBL" id="QMX77283.1"/>
    </source>
</evidence>
<protein>
    <recommendedName>
        <fullName evidence="7">NADH-ubiquinone oxidoreductase chain 4</fullName>
        <ecNumber evidence="7">7.1.1.2</ecNumber>
    </recommendedName>
</protein>
<feature type="transmembrane region" description="Helical" evidence="7">
    <location>
        <begin position="411"/>
        <end position="436"/>
    </location>
</feature>
<gene>
    <name evidence="9" type="primary">nad4</name>
</gene>
<proteinExistence type="inferred from homology"/>
<feature type="transmembrane region" description="Helical" evidence="7">
    <location>
        <begin position="143"/>
        <end position="161"/>
    </location>
</feature>
<dbReference type="EC" id="7.1.1.2" evidence="7"/>
<evidence type="ECO:0000256" key="7">
    <source>
        <dbReference type="RuleBase" id="RU003297"/>
    </source>
</evidence>
<comment type="similarity">
    <text evidence="3 7">Belongs to the complex I subunit 4 family.</text>
</comment>
<keyword evidence="7" id="KW-0813">Transport</keyword>
<dbReference type="GO" id="GO:0031966">
    <property type="term" value="C:mitochondrial membrane"/>
    <property type="evidence" value="ECO:0007669"/>
    <property type="project" value="UniProtKB-SubCell"/>
</dbReference>
<dbReference type="AlphaFoldDB" id="A0A7G5VUB6"/>
<evidence type="ECO:0000259" key="8">
    <source>
        <dbReference type="Pfam" id="PF00361"/>
    </source>
</evidence>
<dbReference type="RefSeq" id="YP_009968182.1">
    <property type="nucleotide sequence ID" value="NC_051882.1"/>
</dbReference>
<feature type="transmembrane region" description="Helical" evidence="7">
    <location>
        <begin position="457"/>
        <end position="478"/>
    </location>
</feature>
<dbReference type="InterPro" id="IPR010227">
    <property type="entry name" value="NADH_Q_OxRdtase_chainM/4"/>
</dbReference>
<feature type="transmembrane region" description="Helical" evidence="7">
    <location>
        <begin position="334"/>
        <end position="356"/>
    </location>
</feature>